<keyword evidence="4 7" id="KW-1133">Transmembrane helix</keyword>
<comment type="caution">
    <text evidence="9">The sequence shown here is derived from an EMBL/GenBank/DDBJ whole genome shotgun (WGS) entry which is preliminary data.</text>
</comment>
<dbReference type="Gene3D" id="1.10.238.10">
    <property type="entry name" value="EF-hand"/>
    <property type="match status" value="1"/>
</dbReference>
<dbReference type="AlphaFoldDB" id="A0A1Q9EQ34"/>
<feature type="domain" description="EF-hand" evidence="8">
    <location>
        <begin position="849"/>
        <end position="884"/>
    </location>
</feature>
<sequence length="1093" mass="124287">MDRGRPEFQQSWSGRPRTKLAQTKLQSVVAHASESQLLKKLTNRISDFESQVASQIQTLTQDVDKKVSFMGSRRPGGEEVPGVESLARDVDAVKYDVGELKDLLNGAKHDTDHVKRIVLACERDMEDFTAAMDAVNVDLDEMRARVDSTHSIITSRQRVEATVTAEISTMRLDMGDMQEALKAHDAWMEDVSQSLQEAHERCQQIGLDINDVNQQMQVKLDAKTDIVSWNDMNDDIDASIRTVRDMASSLRFEVDNRRRRVDEELARLRSEMTSMDERVMAKTGDIQRQADEKHAAVSGRLEEGAQHRRELEATLGRHAETHNLIQGQINGQRDELDTRLGFLESSMKKQGEELQKSAHDRMDGMERHQSTIAKESGKHLNALDLRMAALQGASGESKRDINKIRDEVNSLTVKSAAHDVDIAKNSDDLRKLERQKAEDGQRQKQEFDAIYDELDQFAYRSFIVLIIGDSASLSVSKNPARLLSHLTFTQTDHLKNALEAIKSRRYTRAYTKKPWMDDDGNQIWSNLRVKVAQTVFSQYFETFMGLIIIFNICLIIYEANQDAQCHPEYTDNWDECPFRGELLPLLGVGNYVLLVLYSIESCARAFAERERFLCNVWNVIDLVTVLLGWMSLLLQNIINPNLLRLSRLVRVLRAARVFISIPEFYLLVSGLYSSFKAIIFGSFMLLSTIVVWAIIAVEVLHPVTAKLTFASEFCQGRECQLRFRSVYSAGLTLFQQVVAGDSWGEISIPLLEEHPETSFVLFPIMVSISLGVMNLILAVIVERATEARENDQDRKLKKKDQERSKNMIEFAMLCDDMDADGSGSLSLDEMLKGYDNIEAFSRLMQIMDIRREDMETIFHVLDSDLSGEVSYFEFCQHLSGFFERDPTIMQSLIKYSVMELRKVINSDVVEALRRQTDVLDHQTRLLEVMMPAVTKMQNPAPSMPTPPTVPQPEEPWTLEFWRSRHVKAEGTPTGPVEPLGSIHQQLRPLIARAEELVLEALEQRDEQILGLAESQASEKLPGKARPKKMERPTSTDSLKEPRELVTLCESFQHRLNEIETLEERCRDVVRYLKSAQAHTAGSTKVSPLVSEEL</sequence>
<dbReference type="PANTHER" id="PTHR10037:SF62">
    <property type="entry name" value="SODIUM CHANNEL PROTEIN 60E"/>
    <property type="match status" value="1"/>
</dbReference>
<dbReference type="Gene3D" id="1.20.120.350">
    <property type="entry name" value="Voltage-gated potassium channels. Chain C"/>
    <property type="match status" value="1"/>
</dbReference>
<feature type="region of interest" description="Disordered" evidence="6">
    <location>
        <begin position="1012"/>
        <end position="1041"/>
    </location>
</feature>
<dbReference type="Proteomes" id="UP000186817">
    <property type="component" value="Unassembled WGS sequence"/>
</dbReference>
<dbReference type="Gene3D" id="1.10.287.70">
    <property type="match status" value="1"/>
</dbReference>
<keyword evidence="9" id="KW-0406">Ion transport</keyword>
<dbReference type="SMART" id="SM00054">
    <property type="entry name" value="EFh"/>
    <property type="match status" value="2"/>
</dbReference>
<gene>
    <name evidence="9" type="primary">Scn11a</name>
    <name evidence="9" type="ORF">AK812_SmicGene6874</name>
</gene>
<dbReference type="InterPro" id="IPR043203">
    <property type="entry name" value="VGCC_Ca_Na"/>
</dbReference>
<evidence type="ECO:0000259" key="8">
    <source>
        <dbReference type="PROSITE" id="PS50222"/>
    </source>
</evidence>
<dbReference type="GO" id="GO:0086010">
    <property type="term" value="P:membrane depolarization during action potential"/>
    <property type="evidence" value="ECO:0007669"/>
    <property type="project" value="TreeGrafter"/>
</dbReference>
<evidence type="ECO:0000256" key="3">
    <source>
        <dbReference type="ARBA" id="ARBA00022837"/>
    </source>
</evidence>
<keyword evidence="10" id="KW-1185">Reference proteome</keyword>
<dbReference type="GO" id="GO:0005248">
    <property type="term" value="F:voltage-gated sodium channel activity"/>
    <property type="evidence" value="ECO:0007669"/>
    <property type="project" value="TreeGrafter"/>
</dbReference>
<evidence type="ECO:0000256" key="5">
    <source>
        <dbReference type="ARBA" id="ARBA00023136"/>
    </source>
</evidence>
<dbReference type="PROSITE" id="PS00018">
    <property type="entry name" value="EF_HAND_1"/>
    <property type="match status" value="1"/>
</dbReference>
<comment type="subcellular location">
    <subcellularLocation>
        <location evidence="1">Membrane</location>
        <topology evidence="1">Multi-pass membrane protein</topology>
    </subcellularLocation>
</comment>
<feature type="compositionally biased region" description="Basic and acidic residues" evidence="6">
    <location>
        <begin position="1027"/>
        <end position="1041"/>
    </location>
</feature>
<dbReference type="InterPro" id="IPR018247">
    <property type="entry name" value="EF_Hand_1_Ca_BS"/>
</dbReference>
<keyword evidence="3" id="KW-0106">Calcium</keyword>
<dbReference type="EMBL" id="LSRX01000095">
    <property type="protein sequence ID" value="OLQ09487.1"/>
    <property type="molecule type" value="Genomic_DNA"/>
</dbReference>
<dbReference type="InterPro" id="IPR005821">
    <property type="entry name" value="Ion_trans_dom"/>
</dbReference>
<keyword evidence="5 7" id="KW-0472">Membrane</keyword>
<dbReference type="PANTHER" id="PTHR10037">
    <property type="entry name" value="VOLTAGE-GATED CATION CHANNEL CALCIUM AND SODIUM"/>
    <property type="match status" value="1"/>
</dbReference>
<feature type="transmembrane region" description="Helical" evidence="7">
    <location>
        <begin position="759"/>
        <end position="781"/>
    </location>
</feature>
<evidence type="ECO:0000256" key="7">
    <source>
        <dbReference type="SAM" id="Phobius"/>
    </source>
</evidence>
<proteinExistence type="predicted"/>
<evidence type="ECO:0000256" key="6">
    <source>
        <dbReference type="SAM" id="MobiDB-lite"/>
    </source>
</evidence>
<evidence type="ECO:0000313" key="9">
    <source>
        <dbReference type="EMBL" id="OLQ09487.1"/>
    </source>
</evidence>
<dbReference type="SUPFAM" id="SSF81324">
    <property type="entry name" value="Voltage-gated potassium channels"/>
    <property type="match status" value="1"/>
</dbReference>
<dbReference type="SUPFAM" id="SSF47473">
    <property type="entry name" value="EF-hand"/>
    <property type="match status" value="1"/>
</dbReference>
<accession>A0A1Q9EQ34</accession>
<dbReference type="CDD" id="cd00051">
    <property type="entry name" value="EFh"/>
    <property type="match status" value="1"/>
</dbReference>
<feature type="transmembrane region" description="Helical" evidence="7">
    <location>
        <begin position="536"/>
        <end position="557"/>
    </location>
</feature>
<feature type="transmembrane region" description="Helical" evidence="7">
    <location>
        <begin position="619"/>
        <end position="639"/>
    </location>
</feature>
<dbReference type="GO" id="GO:0001518">
    <property type="term" value="C:voltage-gated sodium channel complex"/>
    <property type="evidence" value="ECO:0007669"/>
    <property type="project" value="TreeGrafter"/>
</dbReference>
<evidence type="ECO:0000256" key="1">
    <source>
        <dbReference type="ARBA" id="ARBA00004141"/>
    </source>
</evidence>
<protein>
    <submittedName>
        <fullName evidence="9">Sodium channel protein type 11 subunit alpha</fullName>
    </submittedName>
</protein>
<reference evidence="9 10" key="1">
    <citation type="submission" date="2016-02" db="EMBL/GenBank/DDBJ databases">
        <title>Genome analysis of coral dinoflagellate symbionts highlights evolutionary adaptations to a symbiotic lifestyle.</title>
        <authorList>
            <person name="Aranda M."/>
            <person name="Li Y."/>
            <person name="Liew Y.J."/>
            <person name="Baumgarten S."/>
            <person name="Simakov O."/>
            <person name="Wilson M."/>
            <person name="Piel J."/>
            <person name="Ashoor H."/>
            <person name="Bougouffa S."/>
            <person name="Bajic V.B."/>
            <person name="Ryu T."/>
            <person name="Ravasi T."/>
            <person name="Bayer T."/>
            <person name="Micklem G."/>
            <person name="Kim H."/>
            <person name="Bhak J."/>
            <person name="Lajeunesse T.C."/>
            <person name="Voolstra C.R."/>
        </authorList>
    </citation>
    <scope>NUCLEOTIDE SEQUENCE [LARGE SCALE GENOMIC DNA]</scope>
    <source>
        <strain evidence="9 10">CCMP2467</strain>
    </source>
</reference>
<dbReference type="InterPro" id="IPR027359">
    <property type="entry name" value="Volt_channel_dom_sf"/>
</dbReference>
<dbReference type="Pfam" id="PF00520">
    <property type="entry name" value="Ion_trans"/>
    <property type="match status" value="1"/>
</dbReference>
<feature type="transmembrane region" description="Helical" evidence="7">
    <location>
        <begin position="651"/>
        <end position="672"/>
    </location>
</feature>
<evidence type="ECO:0000256" key="2">
    <source>
        <dbReference type="ARBA" id="ARBA00022692"/>
    </source>
</evidence>
<dbReference type="InterPro" id="IPR011992">
    <property type="entry name" value="EF-hand-dom_pair"/>
</dbReference>
<evidence type="ECO:0000256" key="4">
    <source>
        <dbReference type="ARBA" id="ARBA00022989"/>
    </source>
</evidence>
<keyword evidence="9" id="KW-0813">Transport</keyword>
<keyword evidence="2 7" id="KW-0812">Transmembrane</keyword>
<feature type="transmembrane region" description="Helical" evidence="7">
    <location>
        <begin position="678"/>
        <end position="700"/>
    </location>
</feature>
<name>A0A1Q9EQ34_SYMMI</name>
<keyword evidence="9" id="KW-0407">Ion channel</keyword>
<dbReference type="OrthoDB" id="434372at2759"/>
<dbReference type="InterPro" id="IPR002048">
    <property type="entry name" value="EF_hand_dom"/>
</dbReference>
<dbReference type="GO" id="GO:0005509">
    <property type="term" value="F:calcium ion binding"/>
    <property type="evidence" value="ECO:0007669"/>
    <property type="project" value="InterPro"/>
</dbReference>
<evidence type="ECO:0000313" key="10">
    <source>
        <dbReference type="Proteomes" id="UP000186817"/>
    </source>
</evidence>
<dbReference type="PROSITE" id="PS50222">
    <property type="entry name" value="EF_HAND_2"/>
    <property type="match status" value="1"/>
</dbReference>
<organism evidence="9 10">
    <name type="scientific">Symbiodinium microadriaticum</name>
    <name type="common">Dinoflagellate</name>
    <name type="synonym">Zooxanthella microadriatica</name>
    <dbReference type="NCBI Taxonomy" id="2951"/>
    <lineage>
        <taxon>Eukaryota</taxon>
        <taxon>Sar</taxon>
        <taxon>Alveolata</taxon>
        <taxon>Dinophyceae</taxon>
        <taxon>Suessiales</taxon>
        <taxon>Symbiodiniaceae</taxon>
        <taxon>Symbiodinium</taxon>
    </lineage>
</organism>